<keyword evidence="4" id="KW-1185">Reference proteome</keyword>
<reference evidence="3" key="2">
    <citation type="submission" date="2020-11" db="EMBL/GenBank/DDBJ databases">
        <authorList>
            <person name="McCartney M.A."/>
            <person name="Auch B."/>
            <person name="Kono T."/>
            <person name="Mallez S."/>
            <person name="Becker A."/>
            <person name="Gohl D.M."/>
            <person name="Silverstein K.A.T."/>
            <person name="Koren S."/>
            <person name="Bechman K.B."/>
            <person name="Herman A."/>
            <person name="Abrahante J.E."/>
            <person name="Garbe J."/>
        </authorList>
    </citation>
    <scope>NUCLEOTIDE SEQUENCE</scope>
    <source>
        <strain evidence="3">Duluth1</strain>
        <tissue evidence="3">Whole animal</tissue>
    </source>
</reference>
<dbReference type="GO" id="GO:0008270">
    <property type="term" value="F:zinc ion binding"/>
    <property type="evidence" value="ECO:0007669"/>
    <property type="project" value="UniProtKB-KW"/>
</dbReference>
<gene>
    <name evidence="3" type="ORF">DPMN_061508</name>
</gene>
<dbReference type="PROSITE" id="PS50119">
    <property type="entry name" value="ZF_BBOX"/>
    <property type="match status" value="2"/>
</dbReference>
<dbReference type="Gene3D" id="3.30.160.60">
    <property type="entry name" value="Classic Zinc Finger"/>
    <property type="match status" value="1"/>
</dbReference>
<keyword evidence="1" id="KW-0863">Zinc-finger</keyword>
<dbReference type="Proteomes" id="UP000828390">
    <property type="component" value="Unassembled WGS sequence"/>
</dbReference>
<evidence type="ECO:0000313" key="4">
    <source>
        <dbReference type="Proteomes" id="UP000828390"/>
    </source>
</evidence>
<dbReference type="InterPro" id="IPR000315">
    <property type="entry name" value="Znf_B-box"/>
</dbReference>
<feature type="domain" description="B box-type" evidence="2">
    <location>
        <begin position="20"/>
        <end position="60"/>
    </location>
</feature>
<organism evidence="3 4">
    <name type="scientific">Dreissena polymorpha</name>
    <name type="common">Zebra mussel</name>
    <name type="synonym">Mytilus polymorpha</name>
    <dbReference type="NCBI Taxonomy" id="45954"/>
    <lineage>
        <taxon>Eukaryota</taxon>
        <taxon>Metazoa</taxon>
        <taxon>Spiralia</taxon>
        <taxon>Lophotrochozoa</taxon>
        <taxon>Mollusca</taxon>
        <taxon>Bivalvia</taxon>
        <taxon>Autobranchia</taxon>
        <taxon>Heteroconchia</taxon>
        <taxon>Euheterodonta</taxon>
        <taxon>Imparidentia</taxon>
        <taxon>Neoheterodontei</taxon>
        <taxon>Myida</taxon>
        <taxon>Dreissenoidea</taxon>
        <taxon>Dreissenidae</taxon>
        <taxon>Dreissena</taxon>
    </lineage>
</organism>
<dbReference type="AlphaFoldDB" id="A0A9D4C7R1"/>
<evidence type="ECO:0000259" key="2">
    <source>
        <dbReference type="PROSITE" id="PS50119"/>
    </source>
</evidence>
<dbReference type="CDD" id="cd19756">
    <property type="entry name" value="Bbox2"/>
    <property type="match status" value="1"/>
</dbReference>
<comment type="caution">
    <text evidence="3">The sequence shown here is derived from an EMBL/GenBank/DDBJ whole genome shotgun (WGS) entry which is preliminary data.</text>
</comment>
<name>A0A9D4C7R1_DREPO</name>
<reference evidence="3" key="1">
    <citation type="journal article" date="2019" name="bioRxiv">
        <title>The Genome of the Zebra Mussel, Dreissena polymorpha: A Resource for Invasive Species Research.</title>
        <authorList>
            <person name="McCartney M.A."/>
            <person name="Auch B."/>
            <person name="Kono T."/>
            <person name="Mallez S."/>
            <person name="Zhang Y."/>
            <person name="Obille A."/>
            <person name="Becker A."/>
            <person name="Abrahante J.E."/>
            <person name="Garbe J."/>
            <person name="Badalamenti J.P."/>
            <person name="Herman A."/>
            <person name="Mangelson H."/>
            <person name="Liachko I."/>
            <person name="Sullivan S."/>
            <person name="Sone E.D."/>
            <person name="Koren S."/>
            <person name="Silverstein K.A.T."/>
            <person name="Beckman K.B."/>
            <person name="Gohl D.M."/>
        </authorList>
    </citation>
    <scope>NUCLEOTIDE SEQUENCE</scope>
    <source>
        <strain evidence="3">Duluth1</strain>
        <tissue evidence="3">Whole animal</tissue>
    </source>
</reference>
<keyword evidence="1" id="KW-0862">Zinc</keyword>
<protein>
    <recommendedName>
        <fullName evidence="2">B box-type domain-containing protein</fullName>
    </recommendedName>
</protein>
<proteinExistence type="predicted"/>
<evidence type="ECO:0000313" key="3">
    <source>
        <dbReference type="EMBL" id="KAH3718702.1"/>
    </source>
</evidence>
<sequence length="106" mass="12669">MEGSIHRGCDFIFDFNCFTCMETYRNTEAEFYCEECSKLHCSKCVEHHNYLYKKHAILGKENISLWPETDVVEQEKCKEHPKEKLTIFCEEHSVLICHVCHFHNHQ</sequence>
<dbReference type="Pfam" id="PF00643">
    <property type="entry name" value="zf-B_box"/>
    <property type="match status" value="1"/>
</dbReference>
<feature type="domain" description="B box-type" evidence="2">
    <location>
        <begin position="72"/>
        <end position="106"/>
    </location>
</feature>
<dbReference type="EMBL" id="JAIWYP010000013">
    <property type="protein sequence ID" value="KAH3718702.1"/>
    <property type="molecule type" value="Genomic_DNA"/>
</dbReference>
<keyword evidence="1" id="KW-0479">Metal-binding</keyword>
<evidence type="ECO:0000256" key="1">
    <source>
        <dbReference type="PROSITE-ProRule" id="PRU00024"/>
    </source>
</evidence>
<dbReference type="SUPFAM" id="SSF57845">
    <property type="entry name" value="B-box zinc-binding domain"/>
    <property type="match status" value="1"/>
</dbReference>
<accession>A0A9D4C7R1</accession>